<feature type="compositionally biased region" description="Polar residues" evidence="4">
    <location>
        <begin position="85"/>
        <end position="95"/>
    </location>
</feature>
<reference evidence="6 7" key="1">
    <citation type="journal article" date="2004" name="Science">
        <title>The genome of the diatom Thalassiosira pseudonana: ecology, evolution, and metabolism.</title>
        <authorList>
            <person name="Armbrust E.V."/>
            <person name="Berges J.A."/>
            <person name="Bowler C."/>
            <person name="Green B.R."/>
            <person name="Martinez D."/>
            <person name="Putnam N.H."/>
            <person name="Zhou S."/>
            <person name="Allen A.E."/>
            <person name="Apt K.E."/>
            <person name="Bechner M."/>
            <person name="Brzezinski M.A."/>
            <person name="Chaal B.K."/>
            <person name="Chiovitti A."/>
            <person name="Davis A.K."/>
            <person name="Demarest M.S."/>
            <person name="Detter J.C."/>
            <person name="Glavina T."/>
            <person name="Goodstein D."/>
            <person name="Hadi M.Z."/>
            <person name="Hellsten U."/>
            <person name="Hildebrand M."/>
            <person name="Jenkins B.D."/>
            <person name="Jurka J."/>
            <person name="Kapitonov V.V."/>
            <person name="Kroger N."/>
            <person name="Lau W.W."/>
            <person name="Lane T.W."/>
            <person name="Larimer F.W."/>
            <person name="Lippmeier J.C."/>
            <person name="Lucas S."/>
            <person name="Medina M."/>
            <person name="Montsant A."/>
            <person name="Obornik M."/>
            <person name="Parker M.S."/>
            <person name="Palenik B."/>
            <person name="Pazour G.J."/>
            <person name="Richardson P.M."/>
            <person name="Rynearson T.A."/>
            <person name="Saito M.A."/>
            <person name="Schwartz D.C."/>
            <person name="Thamatrakoln K."/>
            <person name="Valentin K."/>
            <person name="Vardi A."/>
            <person name="Wilkerson F.P."/>
            <person name="Rokhsar D.S."/>
        </authorList>
    </citation>
    <scope>NUCLEOTIDE SEQUENCE [LARGE SCALE GENOMIC DNA]</scope>
    <source>
        <strain evidence="6 7">CCMP1335</strain>
    </source>
</reference>
<keyword evidence="5" id="KW-1133">Transmembrane helix</keyword>
<dbReference type="GeneID" id="7443015"/>
<keyword evidence="3" id="KW-0934">Plastid</keyword>
<dbReference type="OMA" id="QLAFYAN"/>
<evidence type="ECO:0000313" key="7">
    <source>
        <dbReference type="Proteomes" id="UP000001449"/>
    </source>
</evidence>
<dbReference type="PANTHER" id="PTHR33926">
    <property type="entry name" value="PROTEIN TIC 22, CHLOROPLASTIC"/>
    <property type="match status" value="1"/>
</dbReference>
<gene>
    <name evidence="6" type="ORF">THAPS_10969</name>
</gene>
<dbReference type="Proteomes" id="UP000001449">
    <property type="component" value="Chromosome 18"/>
</dbReference>
<feature type="transmembrane region" description="Helical" evidence="5">
    <location>
        <begin position="114"/>
        <end position="136"/>
    </location>
</feature>
<organism evidence="6 7">
    <name type="scientific">Thalassiosira pseudonana</name>
    <name type="common">Marine diatom</name>
    <name type="synonym">Cyclotella nana</name>
    <dbReference type="NCBI Taxonomy" id="35128"/>
    <lineage>
        <taxon>Eukaryota</taxon>
        <taxon>Sar</taxon>
        <taxon>Stramenopiles</taxon>
        <taxon>Ochrophyta</taxon>
        <taxon>Bacillariophyta</taxon>
        <taxon>Coscinodiscophyceae</taxon>
        <taxon>Thalassiosirophycidae</taxon>
        <taxon>Thalassiosirales</taxon>
        <taxon>Thalassiosiraceae</taxon>
        <taxon>Thalassiosira</taxon>
    </lineage>
</organism>
<dbReference type="InterPro" id="IPR007378">
    <property type="entry name" value="Tic22-like"/>
</dbReference>
<dbReference type="PANTHER" id="PTHR33926:SF4">
    <property type="entry name" value="PROTEIN TIC 22, CHLOROPLASTIC"/>
    <property type="match status" value="1"/>
</dbReference>
<accession>B5YM12</accession>
<keyword evidence="2" id="KW-0150">Chloroplast</keyword>
<keyword evidence="7" id="KW-1185">Reference proteome</keyword>
<dbReference type="AlphaFoldDB" id="B5YM12"/>
<feature type="compositionally biased region" description="Low complexity" evidence="4">
    <location>
        <begin position="96"/>
        <end position="108"/>
    </location>
</feature>
<dbReference type="EMBL" id="CP001159">
    <property type="protein sequence ID" value="ACI64330.1"/>
    <property type="molecule type" value="Genomic_DNA"/>
</dbReference>
<dbReference type="GO" id="GO:0009507">
    <property type="term" value="C:chloroplast"/>
    <property type="evidence" value="ECO:0007669"/>
    <property type="project" value="UniProtKB-SubCell"/>
</dbReference>
<keyword evidence="5" id="KW-0812">Transmembrane</keyword>
<evidence type="ECO:0000256" key="4">
    <source>
        <dbReference type="SAM" id="MobiDB-lite"/>
    </source>
</evidence>
<sequence length="384" mass="41488">MKPTCRSIAILASTYVTCTEGFALISSQRHVSASGHQHRRLNHVSSPSPSRLFTITNPSTLTLSMSSNDQENGQEPEIPEALKQRLQSSASGTPITSNTSSYTSNNNTQEGPGIIPSLFISGVLLFFAVSAIGPLLDSISVSSQPPAKTDLSLGDSVITRQDGDNKLKNYESKFDALSMEKIQEKLENLPVFYVGDGRGIMGNENVYFSYSEAESAAKGIGGSSVVKVTTLDQIMYPLILKRGNVKVSSVTPVEIRSAQQQQSADKTYKLVPSAAALNDAKDTSTTLKEGDIPLFIVERLAFAGPDGKPQVPLFLEKIDAITSYARLRESGGNKLPEEPTLRTTSLLDVLDSMERGTRPGVGRLQFYGEVEDVLKADEMMASSR</sequence>
<dbReference type="PaxDb" id="35128-Thaps10969"/>
<dbReference type="HOGENOM" id="CLU_720592_0_0_1"/>
<evidence type="ECO:0000256" key="3">
    <source>
        <dbReference type="ARBA" id="ARBA00022640"/>
    </source>
</evidence>
<dbReference type="GO" id="GO:0015031">
    <property type="term" value="P:protein transport"/>
    <property type="evidence" value="ECO:0007669"/>
    <property type="project" value="InterPro"/>
</dbReference>
<dbReference type="RefSeq" id="XP_002295613.1">
    <property type="nucleotide sequence ID" value="XM_002295577.1"/>
</dbReference>
<dbReference type="KEGG" id="tps:THAPS_10969"/>
<protein>
    <submittedName>
        <fullName evidence="6">Uncharacterized protein</fullName>
    </submittedName>
</protein>
<evidence type="ECO:0000256" key="5">
    <source>
        <dbReference type="SAM" id="Phobius"/>
    </source>
</evidence>
<evidence type="ECO:0000313" key="6">
    <source>
        <dbReference type="EMBL" id="ACI64330.1"/>
    </source>
</evidence>
<evidence type="ECO:0000256" key="1">
    <source>
        <dbReference type="ARBA" id="ARBA00004229"/>
    </source>
</evidence>
<comment type="subcellular location">
    <subcellularLocation>
        <location evidence="1">Plastid</location>
        <location evidence="1">Chloroplast</location>
    </subcellularLocation>
</comment>
<evidence type="ECO:0000256" key="2">
    <source>
        <dbReference type="ARBA" id="ARBA00022528"/>
    </source>
</evidence>
<feature type="region of interest" description="Disordered" evidence="4">
    <location>
        <begin position="84"/>
        <end position="108"/>
    </location>
</feature>
<name>B5YM12_THAPS</name>
<keyword evidence="5" id="KW-0472">Membrane</keyword>
<dbReference type="eggNOG" id="ENOG502T775">
    <property type="taxonomic scope" value="Eukaryota"/>
</dbReference>
<proteinExistence type="predicted"/>
<dbReference type="InParanoid" id="B5YM12"/>
<reference evidence="6 7" key="2">
    <citation type="journal article" date="2008" name="Nature">
        <title>The Phaeodactylum genome reveals the evolutionary history of diatom genomes.</title>
        <authorList>
            <person name="Bowler C."/>
            <person name="Allen A.E."/>
            <person name="Badger J.H."/>
            <person name="Grimwood J."/>
            <person name="Jabbari K."/>
            <person name="Kuo A."/>
            <person name="Maheswari U."/>
            <person name="Martens C."/>
            <person name="Maumus F."/>
            <person name="Otillar R.P."/>
            <person name="Rayko E."/>
            <person name="Salamov A."/>
            <person name="Vandepoele K."/>
            <person name="Beszteri B."/>
            <person name="Gruber A."/>
            <person name="Heijde M."/>
            <person name="Katinka M."/>
            <person name="Mock T."/>
            <person name="Valentin K."/>
            <person name="Verret F."/>
            <person name="Berges J.A."/>
            <person name="Brownlee C."/>
            <person name="Cadoret J.P."/>
            <person name="Chiovitti A."/>
            <person name="Choi C.J."/>
            <person name="Coesel S."/>
            <person name="De Martino A."/>
            <person name="Detter J.C."/>
            <person name="Durkin C."/>
            <person name="Falciatore A."/>
            <person name="Fournet J."/>
            <person name="Haruta M."/>
            <person name="Huysman M.J."/>
            <person name="Jenkins B.D."/>
            <person name="Jiroutova K."/>
            <person name="Jorgensen R.E."/>
            <person name="Joubert Y."/>
            <person name="Kaplan A."/>
            <person name="Kroger N."/>
            <person name="Kroth P.G."/>
            <person name="La Roche J."/>
            <person name="Lindquist E."/>
            <person name="Lommer M."/>
            <person name="Martin-Jezequel V."/>
            <person name="Lopez P.J."/>
            <person name="Lucas S."/>
            <person name="Mangogna M."/>
            <person name="McGinnis K."/>
            <person name="Medlin L.K."/>
            <person name="Montsant A."/>
            <person name="Oudot-Le Secq M.P."/>
            <person name="Napoli C."/>
            <person name="Obornik M."/>
            <person name="Parker M.S."/>
            <person name="Petit J.L."/>
            <person name="Porcel B.M."/>
            <person name="Poulsen N."/>
            <person name="Robison M."/>
            <person name="Rychlewski L."/>
            <person name="Rynearson T.A."/>
            <person name="Schmutz J."/>
            <person name="Shapiro H."/>
            <person name="Siaut M."/>
            <person name="Stanley M."/>
            <person name="Sussman M.R."/>
            <person name="Taylor A.R."/>
            <person name="Vardi A."/>
            <person name="von Dassow P."/>
            <person name="Vyverman W."/>
            <person name="Willis A."/>
            <person name="Wyrwicz L.S."/>
            <person name="Rokhsar D.S."/>
            <person name="Weissenbach J."/>
            <person name="Armbrust E.V."/>
            <person name="Green B.R."/>
            <person name="Van de Peer Y."/>
            <person name="Grigoriev I.V."/>
        </authorList>
    </citation>
    <scope>NUCLEOTIDE SEQUENCE [LARGE SCALE GENOMIC DNA]</scope>
    <source>
        <strain evidence="6 7">CCMP1335</strain>
    </source>
</reference>